<sequence>MMNMTGSGIGMIIIMILCGILAILGLVYIIISLIDMWKSYSRDQNQTSLLFFIISLVGIVLSGPFISLILAIIFYWNRARSKSWMGIGLIIAAIILAIIGVITFISFGYDMNNFDNMNWDEPMMDEDYNY</sequence>
<keyword evidence="1" id="KW-1133">Transmembrane helix</keyword>
<protein>
    <recommendedName>
        <fullName evidence="4">DUF4064 domain-containing protein</fullName>
    </recommendedName>
</protein>
<evidence type="ECO:0000313" key="3">
    <source>
        <dbReference type="Proteomes" id="UP000439752"/>
    </source>
</evidence>
<name>A0A653I9Z9_9BACL</name>
<evidence type="ECO:0008006" key="4">
    <source>
        <dbReference type="Google" id="ProtNLM"/>
    </source>
</evidence>
<keyword evidence="1" id="KW-0472">Membrane</keyword>
<keyword evidence="3" id="KW-1185">Reference proteome</keyword>
<gene>
    <name evidence="2" type="ORF">EXIGUO9Y_270064</name>
</gene>
<dbReference type="RefSeq" id="WP_159173405.1">
    <property type="nucleotide sequence ID" value="NZ_LR732312.1"/>
</dbReference>
<dbReference type="AlphaFoldDB" id="A0A653I9Z9"/>
<feature type="transmembrane region" description="Helical" evidence="1">
    <location>
        <begin position="49"/>
        <end position="75"/>
    </location>
</feature>
<feature type="transmembrane region" description="Helical" evidence="1">
    <location>
        <begin position="12"/>
        <end position="37"/>
    </location>
</feature>
<proteinExistence type="predicted"/>
<feature type="transmembrane region" description="Helical" evidence="1">
    <location>
        <begin position="87"/>
        <end position="109"/>
    </location>
</feature>
<reference evidence="2 3" key="1">
    <citation type="submission" date="2019-10" db="EMBL/GenBank/DDBJ databases">
        <authorList>
            <person name="Karimi E."/>
        </authorList>
    </citation>
    <scope>NUCLEOTIDE SEQUENCE [LARGE SCALE GENOMIC DNA]</scope>
    <source>
        <strain evidence="2">Exiguobacterium sp. 9Y</strain>
    </source>
</reference>
<accession>A0A653I9Z9</accession>
<evidence type="ECO:0000256" key="1">
    <source>
        <dbReference type="SAM" id="Phobius"/>
    </source>
</evidence>
<evidence type="ECO:0000313" key="2">
    <source>
        <dbReference type="EMBL" id="VWX35959.1"/>
    </source>
</evidence>
<organism evidence="2 3">
    <name type="scientific">Exiguobacterium oxidotolerans</name>
    <dbReference type="NCBI Taxonomy" id="223958"/>
    <lineage>
        <taxon>Bacteria</taxon>
        <taxon>Bacillati</taxon>
        <taxon>Bacillota</taxon>
        <taxon>Bacilli</taxon>
        <taxon>Bacillales</taxon>
        <taxon>Bacillales Family XII. Incertae Sedis</taxon>
        <taxon>Exiguobacterium</taxon>
    </lineage>
</organism>
<dbReference type="Proteomes" id="UP000439752">
    <property type="component" value="Unassembled WGS sequence"/>
</dbReference>
<keyword evidence="1" id="KW-0812">Transmembrane</keyword>
<dbReference type="EMBL" id="CABWKQ010000020">
    <property type="protein sequence ID" value="VWX35959.1"/>
    <property type="molecule type" value="Genomic_DNA"/>
</dbReference>